<sequence length="401" mass="43325">MFRDIISCFLNGLLVSIIYIIALSFSPTLQAINFHIANVTLPTLFHAIYCVHYHVPHSDSIVVQQPQPFAPHWATVYLDELDTHVSQPEFLHFQVPAWTIQHDISYLEAQTPLASSIVPVSLAFATALLLALAVPLLLTEKNLFRVLDLLFDATAPIPQKAASSVEHTPIVDDDEVIELIRDDDQPLDIVIQYFIIHDPVLLAALFPLPLPLPAPVPIPAPEPLLIAAPAPAPIPAAAPAPIPAPVHNTPRRQPNTPAKARSHKENWHVQARPTQRAKGTRVVSGGVMLGIRREPCPCCMWGEVKAPGPGVFTSSRSAQAGGVEGDESVGPTLMSLYPCSDSLSASTLGAGGGVAVDKLDAADYLSLSLSQELYIFLSIFLHISGSNKIACSVRILAREEE</sequence>
<dbReference type="EMBL" id="JARKIF010000016">
    <property type="protein sequence ID" value="KAJ7621166.1"/>
    <property type="molecule type" value="Genomic_DNA"/>
</dbReference>
<evidence type="ECO:0000313" key="4">
    <source>
        <dbReference type="Proteomes" id="UP001221142"/>
    </source>
</evidence>
<keyword evidence="4" id="KW-1185">Reference proteome</keyword>
<protein>
    <submittedName>
        <fullName evidence="3">Uncharacterized protein</fullName>
    </submittedName>
</protein>
<comment type="caution">
    <text evidence="3">The sequence shown here is derived from an EMBL/GenBank/DDBJ whole genome shotgun (WGS) entry which is preliminary data.</text>
</comment>
<feature type="region of interest" description="Disordered" evidence="1">
    <location>
        <begin position="251"/>
        <end position="276"/>
    </location>
</feature>
<keyword evidence="2" id="KW-0812">Transmembrane</keyword>
<feature type="transmembrane region" description="Helical" evidence="2">
    <location>
        <begin position="117"/>
        <end position="138"/>
    </location>
</feature>
<reference evidence="3" key="1">
    <citation type="submission" date="2023-03" db="EMBL/GenBank/DDBJ databases">
        <title>Massive genome expansion in bonnet fungi (Mycena s.s.) driven by repeated elements and novel gene families across ecological guilds.</title>
        <authorList>
            <consortium name="Lawrence Berkeley National Laboratory"/>
            <person name="Harder C.B."/>
            <person name="Miyauchi S."/>
            <person name="Viragh M."/>
            <person name="Kuo A."/>
            <person name="Thoen E."/>
            <person name="Andreopoulos B."/>
            <person name="Lu D."/>
            <person name="Skrede I."/>
            <person name="Drula E."/>
            <person name="Henrissat B."/>
            <person name="Morin E."/>
            <person name="Kohler A."/>
            <person name="Barry K."/>
            <person name="LaButti K."/>
            <person name="Morin E."/>
            <person name="Salamov A."/>
            <person name="Lipzen A."/>
            <person name="Mereny Z."/>
            <person name="Hegedus B."/>
            <person name="Baldrian P."/>
            <person name="Stursova M."/>
            <person name="Weitz H."/>
            <person name="Taylor A."/>
            <person name="Grigoriev I.V."/>
            <person name="Nagy L.G."/>
            <person name="Martin F."/>
            <person name="Kauserud H."/>
        </authorList>
    </citation>
    <scope>NUCLEOTIDE SEQUENCE</scope>
    <source>
        <strain evidence="3">9284</strain>
    </source>
</reference>
<evidence type="ECO:0000256" key="1">
    <source>
        <dbReference type="SAM" id="MobiDB-lite"/>
    </source>
</evidence>
<keyword evidence="2" id="KW-0472">Membrane</keyword>
<gene>
    <name evidence="3" type="ORF">FB45DRAFT_870873</name>
</gene>
<evidence type="ECO:0000256" key="2">
    <source>
        <dbReference type="SAM" id="Phobius"/>
    </source>
</evidence>
<proteinExistence type="predicted"/>
<name>A0AAD7FIQ3_9AGAR</name>
<dbReference type="Proteomes" id="UP001221142">
    <property type="component" value="Unassembled WGS sequence"/>
</dbReference>
<accession>A0AAD7FIQ3</accession>
<feature type="transmembrane region" description="Helical" evidence="2">
    <location>
        <begin position="5"/>
        <end position="25"/>
    </location>
</feature>
<organism evidence="3 4">
    <name type="scientific">Roridomyces roridus</name>
    <dbReference type="NCBI Taxonomy" id="1738132"/>
    <lineage>
        <taxon>Eukaryota</taxon>
        <taxon>Fungi</taxon>
        <taxon>Dikarya</taxon>
        <taxon>Basidiomycota</taxon>
        <taxon>Agaricomycotina</taxon>
        <taxon>Agaricomycetes</taxon>
        <taxon>Agaricomycetidae</taxon>
        <taxon>Agaricales</taxon>
        <taxon>Marasmiineae</taxon>
        <taxon>Mycenaceae</taxon>
        <taxon>Roridomyces</taxon>
    </lineage>
</organism>
<keyword evidence="2" id="KW-1133">Transmembrane helix</keyword>
<dbReference type="AlphaFoldDB" id="A0AAD7FIQ3"/>
<evidence type="ECO:0000313" key="3">
    <source>
        <dbReference type="EMBL" id="KAJ7621166.1"/>
    </source>
</evidence>